<keyword evidence="3" id="KW-1185">Reference proteome</keyword>
<reference evidence="2" key="1">
    <citation type="submission" date="2023-01" db="EMBL/GenBank/DDBJ databases">
        <authorList>
            <person name="Van Ghelder C."/>
            <person name="Rancurel C."/>
        </authorList>
    </citation>
    <scope>NUCLEOTIDE SEQUENCE</scope>
    <source>
        <strain evidence="2">CNCM I-4278</strain>
    </source>
</reference>
<name>A0A9W4U9Q7_9PLEO</name>
<accession>A0A9W4U9Q7</accession>
<feature type="region of interest" description="Disordered" evidence="1">
    <location>
        <begin position="1"/>
        <end position="34"/>
    </location>
</feature>
<dbReference type="Proteomes" id="UP001152607">
    <property type="component" value="Unassembled WGS sequence"/>
</dbReference>
<feature type="compositionally biased region" description="Polar residues" evidence="1">
    <location>
        <begin position="20"/>
        <end position="34"/>
    </location>
</feature>
<evidence type="ECO:0000256" key="1">
    <source>
        <dbReference type="SAM" id="MobiDB-lite"/>
    </source>
</evidence>
<gene>
    <name evidence="2" type="ORF">PDIGIT_LOCUS4005</name>
</gene>
<dbReference type="AlphaFoldDB" id="A0A9W4U9Q7"/>
<organism evidence="2 3">
    <name type="scientific">Periconia digitata</name>
    <dbReference type="NCBI Taxonomy" id="1303443"/>
    <lineage>
        <taxon>Eukaryota</taxon>
        <taxon>Fungi</taxon>
        <taxon>Dikarya</taxon>
        <taxon>Ascomycota</taxon>
        <taxon>Pezizomycotina</taxon>
        <taxon>Dothideomycetes</taxon>
        <taxon>Pleosporomycetidae</taxon>
        <taxon>Pleosporales</taxon>
        <taxon>Massarineae</taxon>
        <taxon>Periconiaceae</taxon>
        <taxon>Periconia</taxon>
    </lineage>
</organism>
<evidence type="ECO:0000313" key="3">
    <source>
        <dbReference type="Proteomes" id="UP001152607"/>
    </source>
</evidence>
<dbReference type="EMBL" id="CAOQHR010000002">
    <property type="protein sequence ID" value="CAI6328653.1"/>
    <property type="molecule type" value="Genomic_DNA"/>
</dbReference>
<evidence type="ECO:0000313" key="2">
    <source>
        <dbReference type="EMBL" id="CAI6328653.1"/>
    </source>
</evidence>
<comment type="caution">
    <text evidence="2">The sequence shown here is derived from an EMBL/GenBank/DDBJ whole genome shotgun (WGS) entry which is preliminary data.</text>
</comment>
<protein>
    <submittedName>
        <fullName evidence="2">Uncharacterized protein</fullName>
    </submittedName>
</protein>
<proteinExistence type="predicted"/>
<sequence>MPQTTNQRKRPSINPRENKQTNARQLRQTNDLQAQSPSLFHQGYKILTCFCPILQYDLTSF</sequence>